<accession>A0A9N8ZF57</accession>
<dbReference type="Gene3D" id="3.40.50.1820">
    <property type="entry name" value="alpha/beta hydrolase"/>
    <property type="match status" value="1"/>
</dbReference>
<dbReference type="InterPro" id="IPR001375">
    <property type="entry name" value="Peptidase_S9_cat"/>
</dbReference>
<dbReference type="AlphaFoldDB" id="A0A9N8ZF57"/>
<evidence type="ECO:0000313" key="6">
    <source>
        <dbReference type="Proteomes" id="UP000789396"/>
    </source>
</evidence>
<dbReference type="Pfam" id="PF00326">
    <property type="entry name" value="Peptidase_S9"/>
    <property type="match status" value="1"/>
</dbReference>
<dbReference type="PANTHER" id="PTHR42776">
    <property type="entry name" value="SERINE PEPTIDASE S9 FAMILY MEMBER"/>
    <property type="match status" value="1"/>
</dbReference>
<evidence type="ECO:0000259" key="4">
    <source>
        <dbReference type="Pfam" id="PF00326"/>
    </source>
</evidence>
<feature type="domain" description="Peptidase S9 prolyl oligopeptidase catalytic" evidence="4">
    <location>
        <begin position="274"/>
        <end position="364"/>
    </location>
</feature>
<evidence type="ECO:0000256" key="2">
    <source>
        <dbReference type="ARBA" id="ARBA00022801"/>
    </source>
</evidence>
<dbReference type="InterPro" id="IPR029058">
    <property type="entry name" value="AB_hydrolase_fold"/>
</dbReference>
<dbReference type="GO" id="GO:0006508">
    <property type="term" value="P:proteolysis"/>
    <property type="evidence" value="ECO:0007669"/>
    <property type="project" value="InterPro"/>
</dbReference>
<evidence type="ECO:0000256" key="1">
    <source>
        <dbReference type="ARBA" id="ARBA00010040"/>
    </source>
</evidence>
<evidence type="ECO:0000256" key="3">
    <source>
        <dbReference type="ARBA" id="ARBA00032829"/>
    </source>
</evidence>
<protein>
    <recommendedName>
        <fullName evidence="3">Dipeptidyl-peptidase V</fullName>
    </recommendedName>
</protein>
<gene>
    <name evidence="5" type="ORF">RFULGI_LOCUS2077</name>
</gene>
<dbReference type="PANTHER" id="PTHR42776:SF27">
    <property type="entry name" value="DIPEPTIDYL PEPTIDASE FAMILY MEMBER 6"/>
    <property type="match status" value="1"/>
</dbReference>
<comment type="caution">
    <text evidence="5">The sequence shown here is derived from an EMBL/GenBank/DDBJ whole genome shotgun (WGS) entry which is preliminary data.</text>
</comment>
<dbReference type="OrthoDB" id="416344at2759"/>
<name>A0A9N8ZF57_9GLOM</name>
<sequence>MPDDVLLQYTTFMTKRVQAYIDTTTKYKIYLVNILTTKTECLTKKYDNVQSKLIQLSPKDPNKIIITINSPDPTANSLYQINRKTHDITLIEKNDQSFEEYFVDNSLKIRCATKLVTNLEGNVFKEIYKKVESDHNWKFLISYDIDNIRSSTIISIDNDGAIYLVDSRDSEFNAIFKLDINGILQLIAKPPNQKADINKILFHPKTKKPIAYSVTYLKDKWYHIDEKISYDLDILRKFNEGELDILSQSLDNLIWTVSFQSGEQPPKYYLYNRNAVRWAIREGIAIKDKVAIYGGSYGGFATLAGLAFTDEKEENFGFACGVEFSGPANLGKSISGNPDTKEGKEFLKSCSPSKYANNIKKPLLIAQVVYVLYRDEGHGFVKPENLLSFVALKEYFLSKYLGGRCEKFNKNDFKNLKLEVLYGKKLLGLD</sequence>
<comment type="similarity">
    <text evidence="1">Belongs to the peptidase S9C family.</text>
</comment>
<reference evidence="5" key="1">
    <citation type="submission" date="2021-06" db="EMBL/GenBank/DDBJ databases">
        <authorList>
            <person name="Kallberg Y."/>
            <person name="Tangrot J."/>
            <person name="Rosling A."/>
        </authorList>
    </citation>
    <scope>NUCLEOTIDE SEQUENCE</scope>
    <source>
        <strain evidence="5">IN212</strain>
    </source>
</reference>
<dbReference type="SUPFAM" id="SSF53474">
    <property type="entry name" value="alpha/beta-Hydrolases"/>
    <property type="match status" value="1"/>
</dbReference>
<dbReference type="GO" id="GO:0004252">
    <property type="term" value="F:serine-type endopeptidase activity"/>
    <property type="evidence" value="ECO:0007669"/>
    <property type="project" value="TreeGrafter"/>
</dbReference>
<organism evidence="5 6">
    <name type="scientific">Racocetra fulgida</name>
    <dbReference type="NCBI Taxonomy" id="60492"/>
    <lineage>
        <taxon>Eukaryota</taxon>
        <taxon>Fungi</taxon>
        <taxon>Fungi incertae sedis</taxon>
        <taxon>Mucoromycota</taxon>
        <taxon>Glomeromycotina</taxon>
        <taxon>Glomeromycetes</taxon>
        <taxon>Diversisporales</taxon>
        <taxon>Gigasporaceae</taxon>
        <taxon>Racocetra</taxon>
    </lineage>
</organism>
<keyword evidence="6" id="KW-1185">Reference proteome</keyword>
<dbReference type="Proteomes" id="UP000789396">
    <property type="component" value="Unassembled WGS sequence"/>
</dbReference>
<proteinExistence type="inferred from homology"/>
<evidence type="ECO:0000313" key="5">
    <source>
        <dbReference type="EMBL" id="CAG8493128.1"/>
    </source>
</evidence>
<dbReference type="EMBL" id="CAJVPZ010001471">
    <property type="protein sequence ID" value="CAG8493128.1"/>
    <property type="molecule type" value="Genomic_DNA"/>
</dbReference>
<keyword evidence="2" id="KW-0378">Hydrolase</keyword>